<comment type="caution">
    <text evidence="10">The sequence shown here is derived from an EMBL/GenBank/DDBJ whole genome shotgun (WGS) entry which is preliminary data.</text>
</comment>
<evidence type="ECO:0000313" key="10">
    <source>
        <dbReference type="EMBL" id="MDC7718658.1"/>
    </source>
</evidence>
<dbReference type="InterPro" id="IPR051673">
    <property type="entry name" value="SSDNA_exonuclease_RecJ"/>
</dbReference>
<comment type="similarity">
    <text evidence="1">Belongs to the RecJ family.</text>
</comment>
<keyword evidence="11" id="KW-1185">Reference proteome</keyword>
<dbReference type="InterPro" id="IPR004610">
    <property type="entry name" value="RecJ"/>
</dbReference>
<dbReference type="GO" id="GO:0004527">
    <property type="term" value="F:exonuclease activity"/>
    <property type="evidence" value="ECO:0007669"/>
    <property type="project" value="UniProtKB-KW"/>
</dbReference>
<organism evidence="10 11">
    <name type="scientific">Vogesella aquatica</name>
    <dbReference type="NCBI Taxonomy" id="2984206"/>
    <lineage>
        <taxon>Bacteria</taxon>
        <taxon>Pseudomonadati</taxon>
        <taxon>Pseudomonadota</taxon>
        <taxon>Betaproteobacteria</taxon>
        <taxon>Neisseriales</taxon>
        <taxon>Chromobacteriaceae</taxon>
        <taxon>Vogesella</taxon>
    </lineage>
</organism>
<evidence type="ECO:0000256" key="4">
    <source>
        <dbReference type="ARBA" id="ARBA00022801"/>
    </source>
</evidence>
<proteinExistence type="inferred from homology"/>
<dbReference type="Pfam" id="PF02272">
    <property type="entry name" value="DHHA1"/>
    <property type="match status" value="1"/>
</dbReference>
<dbReference type="EMBL" id="JAQQLF010000023">
    <property type="protein sequence ID" value="MDC7718658.1"/>
    <property type="molecule type" value="Genomic_DNA"/>
</dbReference>
<evidence type="ECO:0000256" key="5">
    <source>
        <dbReference type="ARBA" id="ARBA00022839"/>
    </source>
</evidence>
<dbReference type="InterPro" id="IPR041122">
    <property type="entry name" value="RecJ_OB"/>
</dbReference>
<evidence type="ECO:0000256" key="1">
    <source>
        <dbReference type="ARBA" id="ARBA00005915"/>
    </source>
</evidence>
<dbReference type="InterPro" id="IPR003156">
    <property type="entry name" value="DHHA1_dom"/>
</dbReference>
<dbReference type="NCBIfam" id="TIGR00644">
    <property type="entry name" value="recJ"/>
    <property type="match status" value="1"/>
</dbReference>
<sequence length="561" mass="61564">MTQITTRSYPASSQQNLCQQGIHPLMARLYAARGIESASDVDYTLKGLLPYHSMKNVQAMAERLADAIHQKQRMLVVADYDADGATACTVAVKGLAAMGGVIDFIVPNRFEYGYGLTPEIVELAAQSRPDIIVTVDNGIASVAGVEAAKQRGIEVLITDHHLPGDTLPDALIVNPNQPGCEFPSKNLAGVGVMFYVLMALRAELRQRGHFAANPEPNLGELLDIVALGTVADVVRLDRNNRILVDNGLRRMRAGRMAPGIAALFRVAGRAAHKANTFDLGFTLGPRLNAAGRLDDMSLGIACLLASSEDEAMRLAQELDRLNRERRQIEHGMQDEALAALSTIDADRRYTLALYRDDWHQGVVGIVASRLKEKYHRPTIVFAPGDEGEIKGSGRSIPGFHLRDALDLVYKRHPGMILKFGGHAMAAGLTIAEQELSTFQQAFEEVAQSLLDESTLTRTLETDGSLSARELNLPMAETLAAEVWGQGFAPPTFQDKFQVISQRMVGDKHLKLRLAKDGVQCDGMVFNRTDWLPDEIHAVYQLAANEWQGRKELQIYLQHVAT</sequence>
<keyword evidence="6" id="KW-0175">Coiled coil</keyword>
<name>A0ABT5J1E1_9NEIS</name>
<dbReference type="PANTHER" id="PTHR30255">
    <property type="entry name" value="SINGLE-STRANDED-DNA-SPECIFIC EXONUCLEASE RECJ"/>
    <property type="match status" value="1"/>
</dbReference>
<evidence type="ECO:0000313" key="11">
    <source>
        <dbReference type="Proteomes" id="UP001219956"/>
    </source>
</evidence>
<protein>
    <recommendedName>
        <fullName evidence="2">Single-stranded-DNA-specific exonuclease RecJ</fullName>
    </recommendedName>
</protein>
<reference evidence="10 11" key="1">
    <citation type="submission" date="2023-01" db="EMBL/GenBank/DDBJ databases">
        <title>Novel species of the genus Vogesella isolated from rivers.</title>
        <authorList>
            <person name="Lu H."/>
        </authorList>
    </citation>
    <scope>NUCLEOTIDE SEQUENCE [LARGE SCALE GENOMIC DNA]</scope>
    <source>
        <strain evidence="10 11">DC21W</strain>
    </source>
</reference>
<evidence type="ECO:0000256" key="3">
    <source>
        <dbReference type="ARBA" id="ARBA00022722"/>
    </source>
</evidence>
<dbReference type="Pfam" id="PF17768">
    <property type="entry name" value="RecJ_OB"/>
    <property type="match status" value="1"/>
</dbReference>
<keyword evidence="4" id="KW-0378">Hydrolase</keyword>
<keyword evidence="5 10" id="KW-0269">Exonuclease</keyword>
<evidence type="ECO:0000259" key="7">
    <source>
        <dbReference type="Pfam" id="PF01368"/>
    </source>
</evidence>
<accession>A0ABT5J1E1</accession>
<dbReference type="PANTHER" id="PTHR30255:SF2">
    <property type="entry name" value="SINGLE-STRANDED-DNA-SPECIFIC EXONUCLEASE RECJ"/>
    <property type="match status" value="1"/>
</dbReference>
<feature type="domain" description="RecJ OB" evidence="9">
    <location>
        <begin position="461"/>
        <end position="558"/>
    </location>
</feature>
<feature type="domain" description="DHHA1" evidence="8">
    <location>
        <begin position="352"/>
        <end position="447"/>
    </location>
</feature>
<dbReference type="Gene3D" id="3.10.310.30">
    <property type="match status" value="1"/>
</dbReference>
<evidence type="ECO:0000259" key="8">
    <source>
        <dbReference type="Pfam" id="PF02272"/>
    </source>
</evidence>
<feature type="coiled-coil region" evidence="6">
    <location>
        <begin position="304"/>
        <end position="331"/>
    </location>
</feature>
<gene>
    <name evidence="10" type="primary">recJ</name>
    <name evidence="10" type="ORF">PQU95_15755</name>
</gene>
<evidence type="ECO:0000259" key="9">
    <source>
        <dbReference type="Pfam" id="PF17768"/>
    </source>
</evidence>
<evidence type="ECO:0000256" key="2">
    <source>
        <dbReference type="ARBA" id="ARBA00019841"/>
    </source>
</evidence>
<dbReference type="InterPro" id="IPR038763">
    <property type="entry name" value="DHH_sf"/>
</dbReference>
<dbReference type="RefSeq" id="WP_272752896.1">
    <property type="nucleotide sequence ID" value="NZ_JAQQLF010000023.1"/>
</dbReference>
<feature type="domain" description="DDH" evidence="7">
    <location>
        <begin position="74"/>
        <end position="229"/>
    </location>
</feature>
<dbReference type="Gene3D" id="3.90.1640.30">
    <property type="match status" value="1"/>
</dbReference>
<dbReference type="Proteomes" id="UP001219956">
    <property type="component" value="Unassembled WGS sequence"/>
</dbReference>
<dbReference type="SUPFAM" id="SSF64182">
    <property type="entry name" value="DHH phosphoesterases"/>
    <property type="match status" value="1"/>
</dbReference>
<keyword evidence="3" id="KW-0540">Nuclease</keyword>
<dbReference type="Pfam" id="PF01368">
    <property type="entry name" value="DHH"/>
    <property type="match status" value="1"/>
</dbReference>
<dbReference type="InterPro" id="IPR001667">
    <property type="entry name" value="DDH_dom"/>
</dbReference>
<evidence type="ECO:0000256" key="6">
    <source>
        <dbReference type="SAM" id="Coils"/>
    </source>
</evidence>